<evidence type="ECO:0000313" key="2">
    <source>
        <dbReference type="Proteomes" id="UP000317122"/>
    </source>
</evidence>
<accession>A0A562P5H0</accession>
<evidence type="ECO:0000313" key="1">
    <source>
        <dbReference type="EMBL" id="TWI39611.1"/>
    </source>
</evidence>
<organism evidence="1 2">
    <name type="scientific">Mesorhizobium tianshanense</name>
    <dbReference type="NCBI Taxonomy" id="39844"/>
    <lineage>
        <taxon>Bacteria</taxon>
        <taxon>Pseudomonadati</taxon>
        <taxon>Pseudomonadota</taxon>
        <taxon>Alphaproteobacteria</taxon>
        <taxon>Hyphomicrobiales</taxon>
        <taxon>Phyllobacteriaceae</taxon>
        <taxon>Mesorhizobium</taxon>
    </lineage>
</organism>
<comment type="caution">
    <text evidence="1">The sequence shown here is derived from an EMBL/GenBank/DDBJ whole genome shotgun (WGS) entry which is preliminary data.</text>
</comment>
<dbReference type="Proteomes" id="UP000317122">
    <property type="component" value="Unassembled WGS sequence"/>
</dbReference>
<proteinExistence type="predicted"/>
<dbReference type="AlphaFoldDB" id="A0A562P5H0"/>
<name>A0A562P5H0_9HYPH</name>
<gene>
    <name evidence="1" type="ORF">IQ26_01841</name>
</gene>
<keyword evidence="2" id="KW-1185">Reference proteome</keyword>
<dbReference type="EMBL" id="VLKT01000009">
    <property type="protein sequence ID" value="TWI39611.1"/>
    <property type="molecule type" value="Genomic_DNA"/>
</dbReference>
<reference evidence="1 2" key="1">
    <citation type="journal article" date="2015" name="Stand. Genomic Sci.">
        <title>Genomic Encyclopedia of Bacterial and Archaeal Type Strains, Phase III: the genomes of soil and plant-associated and newly described type strains.</title>
        <authorList>
            <person name="Whitman W.B."/>
            <person name="Woyke T."/>
            <person name="Klenk H.P."/>
            <person name="Zhou Y."/>
            <person name="Lilburn T.G."/>
            <person name="Beck B.J."/>
            <person name="De Vos P."/>
            <person name="Vandamme P."/>
            <person name="Eisen J.A."/>
            <person name="Garrity G."/>
            <person name="Hugenholtz P."/>
            <person name="Kyrpides N.C."/>
        </authorList>
    </citation>
    <scope>NUCLEOTIDE SEQUENCE [LARGE SCALE GENOMIC DNA]</scope>
    <source>
        <strain evidence="1 2">CGMCC 1.2546</strain>
    </source>
</reference>
<dbReference type="RefSeq" id="WP_145716072.1">
    <property type="nucleotide sequence ID" value="NZ_BSPF01000068.1"/>
</dbReference>
<sequence>MQTLSPLVLATVRAMTPQIAGLPALPEMALFPHRKKGRARPGGGGLVDILLQAALELLPEQALSAPVLRNVA</sequence>
<protein>
    <submittedName>
        <fullName evidence="1">Uncharacterized protein</fullName>
    </submittedName>
</protein>